<accession>A0ABN8RZM4</accession>
<name>A0ABN8RZM4_9CNID</name>
<protein>
    <submittedName>
        <fullName evidence="1">Uncharacterized protein</fullName>
    </submittedName>
</protein>
<keyword evidence="2" id="KW-1185">Reference proteome</keyword>
<sequence length="116" mass="13200">MKMCQQSYSETMRCKLMLYLKADDPVSEMAAEMNSISPRNTFAPWPFRKPRSELRLGFFEANTCQLTYSSAYDGVSERCQKKHLQGVQEAFACLSTSFPTVLACEDEARFDNSSVN</sequence>
<evidence type="ECO:0000313" key="1">
    <source>
        <dbReference type="EMBL" id="CAH3183986.1"/>
    </source>
</evidence>
<dbReference type="Proteomes" id="UP001159405">
    <property type="component" value="Unassembled WGS sequence"/>
</dbReference>
<proteinExistence type="predicted"/>
<comment type="caution">
    <text evidence="1">The sequence shown here is derived from an EMBL/GenBank/DDBJ whole genome shotgun (WGS) entry which is preliminary data.</text>
</comment>
<evidence type="ECO:0000313" key="2">
    <source>
        <dbReference type="Proteomes" id="UP001159405"/>
    </source>
</evidence>
<reference evidence="1 2" key="1">
    <citation type="submission" date="2022-05" db="EMBL/GenBank/DDBJ databases">
        <authorList>
            <consortium name="Genoscope - CEA"/>
            <person name="William W."/>
        </authorList>
    </citation>
    <scope>NUCLEOTIDE SEQUENCE [LARGE SCALE GENOMIC DNA]</scope>
</reference>
<organism evidence="1 2">
    <name type="scientific">Porites lobata</name>
    <dbReference type="NCBI Taxonomy" id="104759"/>
    <lineage>
        <taxon>Eukaryota</taxon>
        <taxon>Metazoa</taxon>
        <taxon>Cnidaria</taxon>
        <taxon>Anthozoa</taxon>
        <taxon>Hexacorallia</taxon>
        <taxon>Scleractinia</taxon>
        <taxon>Fungiina</taxon>
        <taxon>Poritidae</taxon>
        <taxon>Porites</taxon>
    </lineage>
</organism>
<gene>
    <name evidence="1" type="ORF">PLOB_00029617</name>
</gene>
<dbReference type="EMBL" id="CALNXK010000371">
    <property type="protein sequence ID" value="CAH3183986.1"/>
    <property type="molecule type" value="Genomic_DNA"/>
</dbReference>